<feature type="compositionally biased region" description="Acidic residues" evidence="1">
    <location>
        <begin position="178"/>
        <end position="199"/>
    </location>
</feature>
<dbReference type="PANTHER" id="PTHR38730:SF1">
    <property type="entry name" value="SLL7028 PROTEIN"/>
    <property type="match status" value="1"/>
</dbReference>
<feature type="compositionally biased region" description="Basic and acidic residues" evidence="1">
    <location>
        <begin position="158"/>
        <end position="175"/>
    </location>
</feature>
<dbReference type="EMBL" id="CP037423">
    <property type="protein sequence ID" value="QDV45407.1"/>
    <property type="molecule type" value="Genomic_DNA"/>
</dbReference>
<evidence type="ECO:0000313" key="4">
    <source>
        <dbReference type="EMBL" id="QDV45407.1"/>
    </source>
</evidence>
<evidence type="ECO:0000256" key="1">
    <source>
        <dbReference type="SAM" id="MobiDB-lite"/>
    </source>
</evidence>
<feature type="domain" description="Putative metallopeptidase" evidence="3">
    <location>
        <begin position="30"/>
        <end position="300"/>
    </location>
</feature>
<dbReference type="InterPro" id="IPR036465">
    <property type="entry name" value="vWFA_dom_sf"/>
</dbReference>
<feature type="region of interest" description="Disordered" evidence="1">
    <location>
        <begin position="141"/>
        <end position="233"/>
    </location>
</feature>
<dbReference type="Proteomes" id="UP000319004">
    <property type="component" value="Chromosome"/>
</dbReference>
<organism evidence="4 5">
    <name type="scientific">Stieleria neptunia</name>
    <dbReference type="NCBI Taxonomy" id="2527979"/>
    <lineage>
        <taxon>Bacteria</taxon>
        <taxon>Pseudomonadati</taxon>
        <taxon>Planctomycetota</taxon>
        <taxon>Planctomycetia</taxon>
        <taxon>Pirellulales</taxon>
        <taxon>Pirellulaceae</taxon>
        <taxon>Stieleria</taxon>
    </lineage>
</organism>
<evidence type="ECO:0000259" key="3">
    <source>
        <dbReference type="Pfam" id="PF13203"/>
    </source>
</evidence>
<gene>
    <name evidence="4" type="ORF">Enr13x_52860</name>
</gene>
<dbReference type="InterPro" id="IPR018698">
    <property type="entry name" value="VWA-like_dom"/>
</dbReference>
<dbReference type="RefSeq" id="WP_145389575.1">
    <property type="nucleotide sequence ID" value="NZ_CP037423.1"/>
</dbReference>
<feature type="domain" description="VWA-like" evidence="2">
    <location>
        <begin position="316"/>
        <end position="426"/>
    </location>
</feature>
<dbReference type="Pfam" id="PF13203">
    <property type="entry name" value="DUF2201_N"/>
    <property type="match status" value="1"/>
</dbReference>
<dbReference type="Pfam" id="PF09967">
    <property type="entry name" value="DUF2201"/>
    <property type="match status" value="1"/>
</dbReference>
<dbReference type="SUPFAM" id="SSF53300">
    <property type="entry name" value="vWA-like"/>
    <property type="match status" value="1"/>
</dbReference>
<dbReference type="AlphaFoldDB" id="A0A518HXF4"/>
<name>A0A518HXF4_9BACT</name>
<evidence type="ECO:0000313" key="5">
    <source>
        <dbReference type="Proteomes" id="UP000319004"/>
    </source>
</evidence>
<feature type="compositionally biased region" description="Low complexity" evidence="1">
    <location>
        <begin position="200"/>
        <end position="210"/>
    </location>
</feature>
<accession>A0A518HXF4</accession>
<dbReference type="OrthoDB" id="9809382at2"/>
<protein>
    <recommendedName>
        <fullName evidence="6">VWA-like domain-containing protein</fullName>
    </recommendedName>
</protein>
<evidence type="ECO:0000259" key="2">
    <source>
        <dbReference type="Pfam" id="PF09967"/>
    </source>
</evidence>
<sequence>MSQSFAKSSARERITQVVESWFLTEPLLFAAWTMHDVVERPSLATIRVGRGKIEFNPDFIRSLRRDQLRSVLGFEAMRILLGHPYARQQPKAELSYQASNLTVQECLRTKLPIPRPRDVLGDERFDNQYFEFYYRELAERASHDEPADDDPDDPDAPDSSKDDSSKQEPSGDRADPPQPDDEGEAGQDSPDENDSDDSDGQPSGSSDAASTLDAYSDPDRVGMENTGRWDNDDLKRDEINAAVREAAQSDGWGTVGGQAKEQLMATLHPKLDYRGVLRNFRQSVLSVRRRLTRMKPSRRYGFAQMGSRYDFTTKLLFAVDVSGSMGHRDLQLGFSVVSHFFRYGVESVDVIWFDEDVRCEPLTLRRARSAFEVSGRGGTNFAPVIDYIDQHRDYDGLIIFTDGYAPVPPKPQNTRTRILWLFKDEATHRQMHQGLRPLGRAAFLKESAR</sequence>
<dbReference type="KEGG" id="snep:Enr13x_52860"/>
<feature type="compositionally biased region" description="Basic and acidic residues" evidence="1">
    <location>
        <begin position="217"/>
        <end position="233"/>
    </location>
</feature>
<keyword evidence="5" id="KW-1185">Reference proteome</keyword>
<dbReference type="InterPro" id="IPR025154">
    <property type="entry name" value="Put_metallopeptidase_dom"/>
</dbReference>
<dbReference type="PANTHER" id="PTHR38730">
    <property type="entry name" value="SLL7028 PROTEIN"/>
    <property type="match status" value="1"/>
</dbReference>
<proteinExistence type="predicted"/>
<evidence type="ECO:0008006" key="6">
    <source>
        <dbReference type="Google" id="ProtNLM"/>
    </source>
</evidence>
<feature type="compositionally biased region" description="Acidic residues" evidence="1">
    <location>
        <begin position="146"/>
        <end position="156"/>
    </location>
</feature>
<reference evidence="4 5" key="1">
    <citation type="submission" date="2019-03" db="EMBL/GenBank/DDBJ databases">
        <title>Deep-cultivation of Planctomycetes and their phenomic and genomic characterization uncovers novel biology.</title>
        <authorList>
            <person name="Wiegand S."/>
            <person name="Jogler M."/>
            <person name="Boedeker C."/>
            <person name="Pinto D."/>
            <person name="Vollmers J."/>
            <person name="Rivas-Marin E."/>
            <person name="Kohn T."/>
            <person name="Peeters S.H."/>
            <person name="Heuer A."/>
            <person name="Rast P."/>
            <person name="Oberbeckmann S."/>
            <person name="Bunk B."/>
            <person name="Jeske O."/>
            <person name="Meyerdierks A."/>
            <person name="Storesund J.E."/>
            <person name="Kallscheuer N."/>
            <person name="Luecker S."/>
            <person name="Lage O.M."/>
            <person name="Pohl T."/>
            <person name="Merkel B.J."/>
            <person name="Hornburger P."/>
            <person name="Mueller R.-W."/>
            <person name="Bruemmer F."/>
            <person name="Labrenz M."/>
            <person name="Spormann A.M."/>
            <person name="Op den Camp H."/>
            <person name="Overmann J."/>
            <person name="Amann R."/>
            <person name="Jetten M.S.M."/>
            <person name="Mascher T."/>
            <person name="Medema M.H."/>
            <person name="Devos D.P."/>
            <person name="Kaster A.-K."/>
            <person name="Ovreas L."/>
            <person name="Rohde M."/>
            <person name="Galperin M.Y."/>
            <person name="Jogler C."/>
        </authorList>
    </citation>
    <scope>NUCLEOTIDE SEQUENCE [LARGE SCALE GENOMIC DNA]</scope>
    <source>
        <strain evidence="4 5">Enr13</strain>
    </source>
</reference>